<feature type="transmembrane region" description="Helical" evidence="9">
    <location>
        <begin position="272"/>
        <end position="291"/>
    </location>
</feature>
<comment type="similarity">
    <text evidence="3">Belongs to the major facilitator superfamily. TCR/Tet family.</text>
</comment>
<dbReference type="NCBIfam" id="TIGR00710">
    <property type="entry name" value="efflux_Bcr_CflA"/>
    <property type="match status" value="1"/>
</dbReference>
<dbReference type="Proteomes" id="UP000758168">
    <property type="component" value="Unassembled WGS sequence"/>
</dbReference>
<feature type="transmembrane region" description="Helical" evidence="9">
    <location>
        <begin position="27"/>
        <end position="45"/>
    </location>
</feature>
<evidence type="ECO:0000313" key="12">
    <source>
        <dbReference type="Proteomes" id="UP000758168"/>
    </source>
</evidence>
<evidence type="ECO:0000256" key="4">
    <source>
        <dbReference type="ARBA" id="ARBA00022448"/>
    </source>
</evidence>
<sequence length="420" mass="42847">MTSLAEPQTTTDTTAASPGTRYVGRRYLQLVLVLGALSAIGPLTIDAYLPALPALSAEMGATDSQAQLTITGLLLGLGLGQLLVGPLSDAVGRRKPLLVGLAAHGLMSVLCALAPSIELLAVTRTLQGLAGAAVAVVSMAVVRDLFSGIKAAQLLSRLMLVVGVAPILAPSIGSALLAFTSWRGIFVVLAVVAVGLFVLALLALPETLPVVRRQPGNVRGSLRAYRGLFGDRLFVVMVLVSGLMFATLFAYISGAPFILQELYGLSPAEFGVAFSANALGLVVMTQVNPLLVKRYSPVRVLLASVTISTLGAVALVITTATGVGGFIGFMVPLFFVVSAAGLAFPNAPAIALNRHGEAAGSAAALLGSAQFMIGGAIAPLVGALANGTPVPMAGVILGASTLALVLFLSARRRLDAVSYD</sequence>
<dbReference type="InterPro" id="IPR036259">
    <property type="entry name" value="MFS_trans_sf"/>
</dbReference>
<dbReference type="PROSITE" id="PS50850">
    <property type="entry name" value="MFS"/>
    <property type="match status" value="1"/>
</dbReference>
<keyword evidence="8 9" id="KW-0472">Membrane</keyword>
<dbReference type="InterPro" id="IPR001958">
    <property type="entry name" value="Tet-R_TetA/multi-R_MdtG-like"/>
</dbReference>
<feature type="transmembrane region" description="Helical" evidence="9">
    <location>
        <begin position="65"/>
        <end position="85"/>
    </location>
</feature>
<reference evidence="11 12" key="1">
    <citation type="submission" date="2021-03" db="EMBL/GenBank/DDBJ databases">
        <title>Sequencing the genomes of 1000 actinobacteria strains.</title>
        <authorList>
            <person name="Klenk H.-P."/>
        </authorList>
    </citation>
    <scope>NUCLEOTIDE SEQUENCE [LARGE SCALE GENOMIC DNA]</scope>
    <source>
        <strain evidence="11 12">DSM 12936</strain>
    </source>
</reference>
<dbReference type="RefSeq" id="WP_210057595.1">
    <property type="nucleotide sequence ID" value="NZ_BAAAMH010000010.1"/>
</dbReference>
<name>A0ABS4ZC03_9ACTN</name>
<evidence type="ECO:0000256" key="7">
    <source>
        <dbReference type="ARBA" id="ARBA00022989"/>
    </source>
</evidence>
<dbReference type="Gene3D" id="1.20.1720.10">
    <property type="entry name" value="Multidrug resistance protein D"/>
    <property type="match status" value="1"/>
</dbReference>
<evidence type="ECO:0000313" key="11">
    <source>
        <dbReference type="EMBL" id="MBP2418242.1"/>
    </source>
</evidence>
<dbReference type="InterPro" id="IPR020846">
    <property type="entry name" value="MFS_dom"/>
</dbReference>
<protein>
    <submittedName>
        <fullName evidence="11">DHA1 family bicyclomycin/chloramphenicol resistance-like MFS transporter</fullName>
    </submittedName>
</protein>
<keyword evidence="6 9" id="KW-0812">Transmembrane</keyword>
<evidence type="ECO:0000256" key="1">
    <source>
        <dbReference type="ARBA" id="ARBA00004651"/>
    </source>
</evidence>
<proteinExistence type="inferred from homology"/>
<evidence type="ECO:0000256" key="2">
    <source>
        <dbReference type="ARBA" id="ARBA00006236"/>
    </source>
</evidence>
<evidence type="ECO:0000256" key="9">
    <source>
        <dbReference type="SAM" id="Phobius"/>
    </source>
</evidence>
<evidence type="ECO:0000256" key="3">
    <source>
        <dbReference type="ARBA" id="ARBA00007520"/>
    </source>
</evidence>
<keyword evidence="7 9" id="KW-1133">Transmembrane helix</keyword>
<gene>
    <name evidence="11" type="ORF">JOF54_003164</name>
</gene>
<dbReference type="PROSITE" id="PS00216">
    <property type="entry name" value="SUGAR_TRANSPORT_1"/>
    <property type="match status" value="1"/>
</dbReference>
<comment type="similarity">
    <text evidence="2">Belongs to the major facilitator superfamily. Bcr/CmlA family.</text>
</comment>
<dbReference type="CDD" id="cd17320">
    <property type="entry name" value="MFS_MdfA_MDR_like"/>
    <property type="match status" value="1"/>
</dbReference>
<evidence type="ECO:0000259" key="10">
    <source>
        <dbReference type="PROSITE" id="PS50850"/>
    </source>
</evidence>
<dbReference type="InterPro" id="IPR004812">
    <property type="entry name" value="Efflux_drug-R_Bcr/CmlA"/>
</dbReference>
<dbReference type="Pfam" id="PF07690">
    <property type="entry name" value="MFS_1"/>
    <property type="match status" value="1"/>
</dbReference>
<dbReference type="PANTHER" id="PTHR23502">
    <property type="entry name" value="MAJOR FACILITATOR SUPERFAMILY"/>
    <property type="match status" value="1"/>
</dbReference>
<feature type="transmembrane region" description="Helical" evidence="9">
    <location>
        <begin position="97"/>
        <end position="117"/>
    </location>
</feature>
<keyword evidence="5" id="KW-1003">Cell membrane</keyword>
<dbReference type="SUPFAM" id="SSF103473">
    <property type="entry name" value="MFS general substrate transporter"/>
    <property type="match status" value="1"/>
</dbReference>
<feature type="transmembrane region" description="Helical" evidence="9">
    <location>
        <begin position="158"/>
        <end position="179"/>
    </location>
</feature>
<evidence type="ECO:0000256" key="6">
    <source>
        <dbReference type="ARBA" id="ARBA00022692"/>
    </source>
</evidence>
<feature type="domain" description="Major facilitator superfamily (MFS) profile" evidence="10">
    <location>
        <begin position="27"/>
        <end position="412"/>
    </location>
</feature>
<dbReference type="PANTHER" id="PTHR23502:SF132">
    <property type="entry name" value="POLYAMINE TRANSPORTER 2-RELATED"/>
    <property type="match status" value="1"/>
</dbReference>
<feature type="transmembrane region" description="Helical" evidence="9">
    <location>
        <begin position="323"/>
        <end position="344"/>
    </location>
</feature>
<dbReference type="PRINTS" id="PR01035">
    <property type="entry name" value="TCRTETA"/>
</dbReference>
<organism evidence="11 12">
    <name type="scientific">Microlunatus capsulatus</name>
    <dbReference type="NCBI Taxonomy" id="99117"/>
    <lineage>
        <taxon>Bacteria</taxon>
        <taxon>Bacillati</taxon>
        <taxon>Actinomycetota</taxon>
        <taxon>Actinomycetes</taxon>
        <taxon>Propionibacteriales</taxon>
        <taxon>Propionibacteriaceae</taxon>
        <taxon>Microlunatus</taxon>
    </lineage>
</organism>
<feature type="transmembrane region" description="Helical" evidence="9">
    <location>
        <begin position="298"/>
        <end position="317"/>
    </location>
</feature>
<evidence type="ECO:0000256" key="5">
    <source>
        <dbReference type="ARBA" id="ARBA00022475"/>
    </source>
</evidence>
<evidence type="ECO:0000256" key="8">
    <source>
        <dbReference type="ARBA" id="ARBA00023136"/>
    </source>
</evidence>
<dbReference type="InterPro" id="IPR011701">
    <property type="entry name" value="MFS"/>
</dbReference>
<feature type="transmembrane region" description="Helical" evidence="9">
    <location>
        <begin position="390"/>
        <end position="410"/>
    </location>
</feature>
<dbReference type="InterPro" id="IPR005829">
    <property type="entry name" value="Sugar_transporter_CS"/>
</dbReference>
<keyword evidence="4" id="KW-0813">Transport</keyword>
<comment type="caution">
    <text evidence="11">The sequence shown here is derived from an EMBL/GenBank/DDBJ whole genome shotgun (WGS) entry which is preliminary data.</text>
</comment>
<feature type="transmembrane region" description="Helical" evidence="9">
    <location>
        <begin position="364"/>
        <end position="384"/>
    </location>
</feature>
<keyword evidence="12" id="KW-1185">Reference proteome</keyword>
<accession>A0ABS4ZC03</accession>
<feature type="transmembrane region" description="Helical" evidence="9">
    <location>
        <begin position="185"/>
        <end position="204"/>
    </location>
</feature>
<comment type="subcellular location">
    <subcellularLocation>
        <location evidence="1">Cell membrane</location>
        <topology evidence="1">Multi-pass membrane protein</topology>
    </subcellularLocation>
</comment>
<dbReference type="EMBL" id="JAGIOB010000001">
    <property type="protein sequence ID" value="MBP2418242.1"/>
    <property type="molecule type" value="Genomic_DNA"/>
</dbReference>
<feature type="transmembrane region" description="Helical" evidence="9">
    <location>
        <begin position="129"/>
        <end position="146"/>
    </location>
</feature>
<feature type="transmembrane region" description="Helical" evidence="9">
    <location>
        <begin position="233"/>
        <end position="252"/>
    </location>
</feature>